<evidence type="ECO:0000313" key="3">
    <source>
        <dbReference type="Proteomes" id="UP000051574"/>
    </source>
</evidence>
<evidence type="ECO:0000256" key="1">
    <source>
        <dbReference type="SAM" id="Phobius"/>
    </source>
</evidence>
<reference evidence="2 3" key="1">
    <citation type="submission" date="2015-09" db="EMBL/GenBank/DDBJ databases">
        <title>Draft genome of the scarab beetle Oryctes borbonicus.</title>
        <authorList>
            <person name="Meyer J.M."/>
            <person name="Markov G.V."/>
            <person name="Baskaran P."/>
            <person name="Herrmann M."/>
            <person name="Sommer R.J."/>
            <person name="Roedelsperger C."/>
        </authorList>
    </citation>
    <scope>NUCLEOTIDE SEQUENCE [LARGE SCALE GENOMIC DNA]</scope>
    <source>
        <strain evidence="2">OB123</strain>
        <tissue evidence="2">Whole animal</tissue>
    </source>
</reference>
<keyword evidence="1" id="KW-1133">Transmembrane helix</keyword>
<keyword evidence="1" id="KW-0812">Transmembrane</keyword>
<protein>
    <submittedName>
        <fullName evidence="2">Uncharacterized protein</fullName>
    </submittedName>
</protein>
<dbReference type="OrthoDB" id="6354412at2759"/>
<sequence length="128" mass="15207">MFQQPKWFRQFIKRHTKPIPEYRATLWKNRLSIAYALIAWNAFGFVCYMIFTGRGDWAKYYGYKSEEESLLTPAQQWTKTLGIKDATVYRISGFNVQKYKVHNDFETGTFVKIDIDSEEKVEDKTNIN</sequence>
<comment type="caution">
    <text evidence="2">The sequence shown here is derived from an EMBL/GenBank/DDBJ whole genome shotgun (WGS) entry which is preliminary data.</text>
</comment>
<name>A0A0T6B3Y8_9SCAR</name>
<dbReference type="EMBL" id="LJIG01009914">
    <property type="protein sequence ID" value="KRT82128.1"/>
    <property type="molecule type" value="Genomic_DNA"/>
</dbReference>
<gene>
    <name evidence="2" type="ORF">AMK59_4093</name>
</gene>
<feature type="transmembrane region" description="Helical" evidence="1">
    <location>
        <begin position="32"/>
        <end position="51"/>
    </location>
</feature>
<proteinExistence type="predicted"/>
<dbReference type="AlphaFoldDB" id="A0A0T6B3Y8"/>
<organism evidence="2 3">
    <name type="scientific">Oryctes borbonicus</name>
    <dbReference type="NCBI Taxonomy" id="1629725"/>
    <lineage>
        <taxon>Eukaryota</taxon>
        <taxon>Metazoa</taxon>
        <taxon>Ecdysozoa</taxon>
        <taxon>Arthropoda</taxon>
        <taxon>Hexapoda</taxon>
        <taxon>Insecta</taxon>
        <taxon>Pterygota</taxon>
        <taxon>Neoptera</taxon>
        <taxon>Endopterygota</taxon>
        <taxon>Coleoptera</taxon>
        <taxon>Polyphaga</taxon>
        <taxon>Scarabaeiformia</taxon>
        <taxon>Scarabaeidae</taxon>
        <taxon>Dynastinae</taxon>
        <taxon>Oryctes</taxon>
    </lineage>
</organism>
<dbReference type="Proteomes" id="UP000051574">
    <property type="component" value="Unassembled WGS sequence"/>
</dbReference>
<accession>A0A0T6B3Y8</accession>
<evidence type="ECO:0000313" key="2">
    <source>
        <dbReference type="EMBL" id="KRT82128.1"/>
    </source>
</evidence>
<keyword evidence="1" id="KW-0472">Membrane</keyword>
<keyword evidence="3" id="KW-1185">Reference proteome</keyword>